<dbReference type="InterPro" id="IPR002059">
    <property type="entry name" value="CSP_DNA-bd"/>
</dbReference>
<feature type="domain" description="CSD" evidence="1">
    <location>
        <begin position="9"/>
        <end position="77"/>
    </location>
</feature>
<accession>A0ABW6V7T1</accession>
<evidence type="ECO:0000313" key="3">
    <source>
        <dbReference type="Proteomes" id="UP001602119"/>
    </source>
</evidence>
<organism evidence="2 3">
    <name type="scientific">Microtetraspora fusca</name>
    <dbReference type="NCBI Taxonomy" id="1997"/>
    <lineage>
        <taxon>Bacteria</taxon>
        <taxon>Bacillati</taxon>
        <taxon>Actinomycetota</taxon>
        <taxon>Actinomycetes</taxon>
        <taxon>Streptosporangiales</taxon>
        <taxon>Streptosporangiaceae</taxon>
        <taxon>Microtetraspora</taxon>
    </lineage>
</organism>
<comment type="caution">
    <text evidence="2">The sequence shown here is derived from an EMBL/GenBank/DDBJ whole genome shotgun (WGS) entry which is preliminary data.</text>
</comment>
<evidence type="ECO:0000313" key="2">
    <source>
        <dbReference type="EMBL" id="MFF4775381.1"/>
    </source>
</evidence>
<proteinExistence type="predicted"/>
<dbReference type="InterPro" id="IPR012340">
    <property type="entry name" value="NA-bd_OB-fold"/>
</dbReference>
<dbReference type="Gene3D" id="2.40.50.140">
    <property type="entry name" value="Nucleic acid-binding proteins"/>
    <property type="match status" value="1"/>
</dbReference>
<reference evidence="2 3" key="1">
    <citation type="submission" date="2024-10" db="EMBL/GenBank/DDBJ databases">
        <title>The Natural Products Discovery Center: Release of the First 8490 Sequenced Strains for Exploring Actinobacteria Biosynthetic Diversity.</title>
        <authorList>
            <person name="Kalkreuter E."/>
            <person name="Kautsar S.A."/>
            <person name="Yang D."/>
            <person name="Bader C.D."/>
            <person name="Teijaro C.N."/>
            <person name="Fluegel L."/>
            <person name="Davis C.M."/>
            <person name="Simpson J.R."/>
            <person name="Lauterbach L."/>
            <person name="Steele A.D."/>
            <person name="Gui C."/>
            <person name="Meng S."/>
            <person name="Li G."/>
            <person name="Viehrig K."/>
            <person name="Ye F."/>
            <person name="Su P."/>
            <person name="Kiefer A.F."/>
            <person name="Nichols A."/>
            <person name="Cepeda A.J."/>
            <person name="Yan W."/>
            <person name="Fan B."/>
            <person name="Jiang Y."/>
            <person name="Adhikari A."/>
            <person name="Zheng C.-J."/>
            <person name="Schuster L."/>
            <person name="Cowan T.M."/>
            <person name="Smanski M.J."/>
            <person name="Chevrette M.G."/>
            <person name="De Carvalho L.P.S."/>
            <person name="Shen B."/>
        </authorList>
    </citation>
    <scope>NUCLEOTIDE SEQUENCE [LARGE SCALE GENOMIC DNA]</scope>
    <source>
        <strain evidence="2 3">NPDC001281</strain>
    </source>
</reference>
<evidence type="ECO:0000259" key="1">
    <source>
        <dbReference type="PROSITE" id="PS51857"/>
    </source>
</evidence>
<dbReference type="SUPFAM" id="SSF50249">
    <property type="entry name" value="Nucleic acid-binding proteins"/>
    <property type="match status" value="1"/>
</dbReference>
<dbReference type="Proteomes" id="UP001602119">
    <property type="component" value="Unassembled WGS sequence"/>
</dbReference>
<protein>
    <submittedName>
        <fullName evidence="2">Cold-shock protein</fullName>
    </submittedName>
</protein>
<name>A0ABW6V7T1_MICFU</name>
<keyword evidence="3" id="KW-1185">Reference proteome</keyword>
<dbReference type="EMBL" id="JBIAXI010000012">
    <property type="protein sequence ID" value="MFF4775381.1"/>
    <property type="molecule type" value="Genomic_DNA"/>
</dbReference>
<sequence length="112" mass="12931">MSHDDKREPITGTVTEWHDIDGLGVITSEDLPGEVWVHFSHIVMKSPRNLTVGRSVRFTWEEFPQDGYRFRAVRVWPDEHQFDGNLANEVPSAEFGGYESHVELQYDDVEAE</sequence>
<dbReference type="Pfam" id="PF00313">
    <property type="entry name" value="CSD"/>
    <property type="match status" value="1"/>
</dbReference>
<dbReference type="PROSITE" id="PS51857">
    <property type="entry name" value="CSD_2"/>
    <property type="match status" value="1"/>
</dbReference>
<dbReference type="RefSeq" id="WP_218006759.1">
    <property type="nucleotide sequence ID" value="NZ_BBYK01000039.1"/>
</dbReference>
<gene>
    <name evidence="2" type="ORF">ACFY05_21235</name>
</gene>